<gene>
    <name evidence="4" type="ORF">VJ786_03115</name>
</gene>
<comment type="pathway">
    <text evidence="1">Cofactor biosynthesis; thiamine diphosphate biosynthesis.</text>
</comment>
<evidence type="ECO:0000256" key="2">
    <source>
        <dbReference type="ARBA" id="ARBA00022977"/>
    </source>
</evidence>
<keyword evidence="2" id="KW-0784">Thiamine biosynthesis</keyword>
<feature type="domain" description="Thiamine phosphate synthase/TenI" evidence="3">
    <location>
        <begin position="5"/>
        <end position="172"/>
    </location>
</feature>
<dbReference type="Proteomes" id="UP001363035">
    <property type="component" value="Unassembled WGS sequence"/>
</dbReference>
<protein>
    <submittedName>
        <fullName evidence="4">Thiamine phosphate synthase</fullName>
    </submittedName>
</protein>
<dbReference type="RefSeq" id="WP_134776797.1">
    <property type="nucleotide sequence ID" value="NZ_JAYLLN010000004.1"/>
</dbReference>
<reference evidence="4 5" key="1">
    <citation type="submission" date="2024-01" db="EMBL/GenBank/DDBJ databases">
        <title>Sphingobacterium tenebrionis sp. nov., a novel endophyte isolated from tenebrio molitor intestines.</title>
        <authorList>
            <person name="Zhang C."/>
        </authorList>
    </citation>
    <scope>NUCLEOTIDE SEQUENCE [LARGE SCALE GENOMIC DNA]</scope>
    <source>
        <strain evidence="4 5">PU5-4</strain>
    </source>
</reference>
<dbReference type="CDD" id="cd00564">
    <property type="entry name" value="TMP_TenI"/>
    <property type="match status" value="1"/>
</dbReference>
<sequence length="200" mass="22821">MIIVISEEQYVPSELKHWLALFDAGLENLHLRKYGLPDQLLLSLLNQIPTVFRKYLVLHSHQHLAAELGIERVHLKREGSIEMEYQTFRKSCSTHSLEEFNQLTSFWEYAFLGPLFSSISKPGYQANPDLANALAITQRQNYHTKLIALGGISKKQITKLSILDIDGIALKGGIWKSENPAQSFKEIQKQYLNEKGKINS</sequence>
<dbReference type="PANTHER" id="PTHR20857:SF15">
    <property type="entry name" value="THIAMINE-PHOSPHATE SYNTHASE"/>
    <property type="match status" value="1"/>
</dbReference>
<evidence type="ECO:0000259" key="3">
    <source>
        <dbReference type="Pfam" id="PF02581"/>
    </source>
</evidence>
<evidence type="ECO:0000313" key="5">
    <source>
        <dbReference type="Proteomes" id="UP001363035"/>
    </source>
</evidence>
<comment type="caution">
    <text evidence="4">The sequence shown here is derived from an EMBL/GenBank/DDBJ whole genome shotgun (WGS) entry which is preliminary data.</text>
</comment>
<proteinExistence type="predicted"/>
<dbReference type="InterPro" id="IPR013785">
    <property type="entry name" value="Aldolase_TIM"/>
</dbReference>
<dbReference type="InterPro" id="IPR036206">
    <property type="entry name" value="ThiamineP_synth_sf"/>
</dbReference>
<evidence type="ECO:0000256" key="1">
    <source>
        <dbReference type="ARBA" id="ARBA00004948"/>
    </source>
</evidence>
<dbReference type="EMBL" id="JAYLLN010000004">
    <property type="protein sequence ID" value="MEI5983887.1"/>
    <property type="molecule type" value="Genomic_DNA"/>
</dbReference>
<dbReference type="PANTHER" id="PTHR20857">
    <property type="entry name" value="THIAMINE-PHOSPHATE PYROPHOSPHORYLASE"/>
    <property type="match status" value="1"/>
</dbReference>
<dbReference type="Gene3D" id="3.20.20.70">
    <property type="entry name" value="Aldolase class I"/>
    <property type="match status" value="1"/>
</dbReference>
<accession>A0ABU8I2B8</accession>
<dbReference type="InterPro" id="IPR022998">
    <property type="entry name" value="ThiamineP_synth_TenI"/>
</dbReference>
<evidence type="ECO:0000313" key="4">
    <source>
        <dbReference type="EMBL" id="MEI5983887.1"/>
    </source>
</evidence>
<name>A0ABU8I2B8_9SPHI</name>
<dbReference type="SUPFAM" id="SSF51391">
    <property type="entry name" value="Thiamin phosphate synthase"/>
    <property type="match status" value="1"/>
</dbReference>
<organism evidence="4 5">
    <name type="scientific">Sphingobacterium tenebrionis</name>
    <dbReference type="NCBI Taxonomy" id="3111775"/>
    <lineage>
        <taxon>Bacteria</taxon>
        <taxon>Pseudomonadati</taxon>
        <taxon>Bacteroidota</taxon>
        <taxon>Sphingobacteriia</taxon>
        <taxon>Sphingobacteriales</taxon>
        <taxon>Sphingobacteriaceae</taxon>
        <taxon>Sphingobacterium</taxon>
    </lineage>
</organism>
<keyword evidence="5" id="KW-1185">Reference proteome</keyword>
<dbReference type="Pfam" id="PF02581">
    <property type="entry name" value="TMP-TENI"/>
    <property type="match status" value="1"/>
</dbReference>